<sequence>MLFITSVIARELGFLFLQFCEYTDTSLDDIPDQLYRVQDNQKALEEKSGWNFVVMQMANDRRAIVGAWYREDGQTRLIGHCSGEYYKDWYTY</sequence>
<evidence type="ECO:0000313" key="1">
    <source>
        <dbReference type="EMBL" id="RYC82110.1"/>
    </source>
</evidence>
<name>A0A4Q2V6N3_FUSOX</name>
<dbReference type="EMBL" id="MQTW01000202">
    <property type="protein sequence ID" value="RYC82110.1"/>
    <property type="molecule type" value="Genomic_DNA"/>
</dbReference>
<gene>
    <name evidence="1" type="ORF">BFJ63_vAg15010</name>
</gene>
<evidence type="ECO:0000313" key="2">
    <source>
        <dbReference type="Proteomes" id="UP000290540"/>
    </source>
</evidence>
<dbReference type="AlphaFoldDB" id="A0A4Q2V6N3"/>
<proteinExistence type="predicted"/>
<organism evidence="1 2">
    <name type="scientific">Fusarium oxysporum f. sp. narcissi</name>
    <dbReference type="NCBI Taxonomy" id="451672"/>
    <lineage>
        <taxon>Eukaryota</taxon>
        <taxon>Fungi</taxon>
        <taxon>Dikarya</taxon>
        <taxon>Ascomycota</taxon>
        <taxon>Pezizomycotina</taxon>
        <taxon>Sordariomycetes</taxon>
        <taxon>Hypocreomycetidae</taxon>
        <taxon>Hypocreales</taxon>
        <taxon>Nectriaceae</taxon>
        <taxon>Fusarium</taxon>
        <taxon>Fusarium oxysporum species complex</taxon>
    </lineage>
</organism>
<accession>A0A4Q2V6N3</accession>
<comment type="caution">
    <text evidence="1">The sequence shown here is derived from an EMBL/GenBank/DDBJ whole genome shotgun (WGS) entry which is preliminary data.</text>
</comment>
<protein>
    <submittedName>
        <fullName evidence="1">Uncharacterized protein</fullName>
    </submittedName>
</protein>
<dbReference type="Proteomes" id="UP000290540">
    <property type="component" value="Unassembled WGS sequence"/>
</dbReference>
<reference evidence="1 2" key="1">
    <citation type="submission" date="2016-12" db="EMBL/GenBank/DDBJ databases">
        <title>Draft genome sequence of Fusarium oxysporum causing rot on Narcissus.</title>
        <authorList>
            <person name="Armitage A.D."/>
            <person name="Taylor A."/>
            <person name="Clarkson J.P."/>
            <person name="Harrison R.J."/>
            <person name="Jackson A.C."/>
        </authorList>
    </citation>
    <scope>NUCLEOTIDE SEQUENCE [LARGE SCALE GENOMIC DNA]</scope>
    <source>
        <strain evidence="1 2">N139</strain>
    </source>
</reference>